<keyword evidence="8" id="KW-0418">Kinase</keyword>
<dbReference type="Pfam" id="PF09202">
    <property type="entry name" value="Rio2_N"/>
    <property type="match status" value="1"/>
</dbReference>
<feature type="domain" description="RIO kinase" evidence="14">
    <location>
        <begin position="72"/>
        <end position="343"/>
    </location>
</feature>
<reference evidence="15" key="1">
    <citation type="submission" date="2024-06" db="EMBL/GenBank/DDBJ databases">
        <authorList>
            <person name="Liu X."/>
            <person name="Lenzi L."/>
            <person name="Haldenby T S."/>
            <person name="Uol C."/>
        </authorList>
    </citation>
    <scope>NUCLEOTIDE SEQUENCE</scope>
</reference>
<keyword evidence="4" id="KW-0723">Serine/threonine-protein kinase</keyword>
<proteinExistence type="inferred from homology"/>
<comment type="cofactor">
    <cofactor evidence="1">
        <name>Mg(2+)</name>
        <dbReference type="ChEBI" id="CHEBI:18420"/>
    </cofactor>
</comment>
<evidence type="ECO:0000256" key="10">
    <source>
        <dbReference type="ARBA" id="ARBA00022842"/>
    </source>
</evidence>
<protein>
    <recommendedName>
        <fullName evidence="3">non-specific serine/threonine protein kinase</fullName>
        <ecNumber evidence="3">2.7.11.1</ecNumber>
    </recommendedName>
</protein>
<name>A0AAV2SYG4_CALDB</name>
<comment type="catalytic activity">
    <reaction evidence="12">
        <text>L-seryl-[protein] + ATP = O-phospho-L-seryl-[protein] + ADP + H(+)</text>
        <dbReference type="Rhea" id="RHEA:17989"/>
        <dbReference type="Rhea" id="RHEA-COMP:9863"/>
        <dbReference type="Rhea" id="RHEA-COMP:11604"/>
        <dbReference type="ChEBI" id="CHEBI:15378"/>
        <dbReference type="ChEBI" id="CHEBI:29999"/>
        <dbReference type="ChEBI" id="CHEBI:30616"/>
        <dbReference type="ChEBI" id="CHEBI:83421"/>
        <dbReference type="ChEBI" id="CHEBI:456216"/>
        <dbReference type="EC" id="2.7.11.1"/>
    </reaction>
</comment>
<evidence type="ECO:0000313" key="15">
    <source>
        <dbReference type="EMBL" id="CAL5130223.1"/>
    </source>
</evidence>
<dbReference type="FunFam" id="3.30.200.20:FF:000052">
    <property type="entry name" value="Serine/threonine-protein kinase RIO2"/>
    <property type="match status" value="1"/>
</dbReference>
<dbReference type="Pfam" id="PF01163">
    <property type="entry name" value="RIO1"/>
    <property type="match status" value="1"/>
</dbReference>
<evidence type="ECO:0000256" key="7">
    <source>
        <dbReference type="ARBA" id="ARBA00022741"/>
    </source>
</evidence>
<comment type="similarity">
    <text evidence="2">Belongs to the protein kinase superfamily. RIO-type Ser/Thr kinase family.</text>
</comment>
<evidence type="ECO:0000313" key="16">
    <source>
        <dbReference type="Proteomes" id="UP001497525"/>
    </source>
</evidence>
<dbReference type="InterPro" id="IPR036388">
    <property type="entry name" value="WH-like_DNA-bd_sf"/>
</dbReference>
<sequence length="506" mass="56677">MPKAIRLDSFCYVSSEAWRALIAVEMGQKNHEVVPVELAQKISRCRRGGSSFVKLMKDQLVSTGLIAYESDSKKSMHGYRLTNLGYDYLALHQLFKSQQLADLGSMIGAGKESDVYAGIAGPLCGRPLNEAEPEPSLLAGIPELGTPVVVKFHRLGRTSFRKVREKREYHQHRNTCSWLYLDRLASQREYLMMKALYVHGIAVPVPLAQNRNAVVMSYIEDAVPLSRVLPSVLRESGGSVARRLYTQAVSMLREIASIGLVHGDFNEFNLMVAGLQNRDQNADPGSIDVKLTLIDFPQMISRDHVSAESIYSRDVNGVVSFFARFLDIPEECLPPGSLDDIRRTAHVDVEVKAPGYQTKRNQSHQQDRWRDMLLGSTAVAQSSSDEISTDEEQIKDDGLDKSYSGSDSSCSDAESADQTSEECSGSDVPPVINKNGPVRKKTVKSMSDSYKASDGLISQEQIRARRRREQRQQEQINFQRRVKRHTRAQIKRHDRASIKGELTLFS</sequence>
<dbReference type="Gene3D" id="1.10.510.10">
    <property type="entry name" value="Transferase(Phosphotransferase) domain 1"/>
    <property type="match status" value="1"/>
</dbReference>
<dbReference type="InterPro" id="IPR018934">
    <property type="entry name" value="RIO_dom"/>
</dbReference>
<dbReference type="PROSITE" id="PS01245">
    <property type="entry name" value="RIO1"/>
    <property type="match status" value="1"/>
</dbReference>
<evidence type="ECO:0000256" key="13">
    <source>
        <dbReference type="SAM" id="MobiDB-lite"/>
    </source>
</evidence>
<dbReference type="InterPro" id="IPR015285">
    <property type="entry name" value="RIO2_wHTH_N"/>
</dbReference>
<dbReference type="GO" id="GO:0046872">
    <property type="term" value="F:metal ion binding"/>
    <property type="evidence" value="ECO:0007669"/>
    <property type="project" value="UniProtKB-KW"/>
</dbReference>
<evidence type="ECO:0000256" key="4">
    <source>
        <dbReference type="ARBA" id="ARBA00022527"/>
    </source>
</evidence>
<evidence type="ECO:0000256" key="5">
    <source>
        <dbReference type="ARBA" id="ARBA00022679"/>
    </source>
</evidence>
<evidence type="ECO:0000256" key="9">
    <source>
        <dbReference type="ARBA" id="ARBA00022840"/>
    </source>
</evidence>
<dbReference type="InterPro" id="IPR011009">
    <property type="entry name" value="Kinase-like_dom_sf"/>
</dbReference>
<dbReference type="SUPFAM" id="SSF46785">
    <property type="entry name" value="Winged helix' DNA-binding domain"/>
    <property type="match status" value="1"/>
</dbReference>
<dbReference type="InterPro" id="IPR036390">
    <property type="entry name" value="WH_DNA-bd_sf"/>
</dbReference>
<feature type="region of interest" description="Disordered" evidence="13">
    <location>
        <begin position="379"/>
        <end position="474"/>
    </location>
</feature>
<organism evidence="15 16">
    <name type="scientific">Calicophoron daubneyi</name>
    <name type="common">Rumen fluke</name>
    <name type="synonym">Paramphistomum daubneyi</name>
    <dbReference type="NCBI Taxonomy" id="300641"/>
    <lineage>
        <taxon>Eukaryota</taxon>
        <taxon>Metazoa</taxon>
        <taxon>Spiralia</taxon>
        <taxon>Lophotrochozoa</taxon>
        <taxon>Platyhelminthes</taxon>
        <taxon>Trematoda</taxon>
        <taxon>Digenea</taxon>
        <taxon>Plagiorchiida</taxon>
        <taxon>Pronocephalata</taxon>
        <taxon>Paramphistomoidea</taxon>
        <taxon>Paramphistomidae</taxon>
        <taxon>Calicophoron</taxon>
    </lineage>
</organism>
<dbReference type="GO" id="GO:0005829">
    <property type="term" value="C:cytosol"/>
    <property type="evidence" value="ECO:0007669"/>
    <property type="project" value="TreeGrafter"/>
</dbReference>
<dbReference type="EMBL" id="CAXLJL010000058">
    <property type="protein sequence ID" value="CAL5130223.1"/>
    <property type="molecule type" value="Genomic_DNA"/>
</dbReference>
<dbReference type="GO" id="GO:0030490">
    <property type="term" value="P:maturation of SSU-rRNA"/>
    <property type="evidence" value="ECO:0007669"/>
    <property type="project" value="TreeGrafter"/>
</dbReference>
<evidence type="ECO:0000256" key="1">
    <source>
        <dbReference type="ARBA" id="ARBA00001946"/>
    </source>
</evidence>
<dbReference type="InterPro" id="IPR000687">
    <property type="entry name" value="RIO_kinase"/>
</dbReference>
<evidence type="ECO:0000256" key="11">
    <source>
        <dbReference type="ARBA" id="ARBA00047899"/>
    </source>
</evidence>
<dbReference type="SMART" id="SM00090">
    <property type="entry name" value="RIO"/>
    <property type="match status" value="1"/>
</dbReference>
<evidence type="ECO:0000256" key="2">
    <source>
        <dbReference type="ARBA" id="ARBA00009196"/>
    </source>
</evidence>
<keyword evidence="5" id="KW-0808">Transferase</keyword>
<dbReference type="PANTHER" id="PTHR45852:SF1">
    <property type="entry name" value="SERINE_THREONINE-PROTEIN KINASE RIO2"/>
    <property type="match status" value="1"/>
</dbReference>
<evidence type="ECO:0000256" key="12">
    <source>
        <dbReference type="ARBA" id="ARBA00048679"/>
    </source>
</evidence>
<evidence type="ECO:0000256" key="8">
    <source>
        <dbReference type="ARBA" id="ARBA00022777"/>
    </source>
</evidence>
<keyword evidence="7" id="KW-0547">Nucleotide-binding</keyword>
<comment type="caution">
    <text evidence="15">The sequence shown here is derived from an EMBL/GenBank/DDBJ whole genome shotgun (WGS) entry which is preliminary data.</text>
</comment>
<gene>
    <name evidence="15" type="ORF">CDAUBV1_LOCUS1648</name>
</gene>
<dbReference type="Gene3D" id="1.10.10.10">
    <property type="entry name" value="Winged helix-like DNA-binding domain superfamily/Winged helix DNA-binding domain"/>
    <property type="match status" value="1"/>
</dbReference>
<dbReference type="InterPro" id="IPR018935">
    <property type="entry name" value="RIO_kinase_CS"/>
</dbReference>
<dbReference type="InterPro" id="IPR030484">
    <property type="entry name" value="Rio2"/>
</dbReference>
<dbReference type="GO" id="GO:0004674">
    <property type="term" value="F:protein serine/threonine kinase activity"/>
    <property type="evidence" value="ECO:0007669"/>
    <property type="project" value="UniProtKB-KW"/>
</dbReference>
<dbReference type="EC" id="2.7.11.1" evidence="3"/>
<comment type="catalytic activity">
    <reaction evidence="11">
        <text>L-threonyl-[protein] + ATP = O-phospho-L-threonyl-[protein] + ADP + H(+)</text>
        <dbReference type="Rhea" id="RHEA:46608"/>
        <dbReference type="Rhea" id="RHEA-COMP:11060"/>
        <dbReference type="Rhea" id="RHEA-COMP:11605"/>
        <dbReference type="ChEBI" id="CHEBI:15378"/>
        <dbReference type="ChEBI" id="CHEBI:30013"/>
        <dbReference type="ChEBI" id="CHEBI:30616"/>
        <dbReference type="ChEBI" id="CHEBI:61977"/>
        <dbReference type="ChEBI" id="CHEBI:456216"/>
        <dbReference type="EC" id="2.7.11.1"/>
    </reaction>
</comment>
<feature type="compositionally biased region" description="Low complexity" evidence="13">
    <location>
        <begin position="401"/>
        <end position="417"/>
    </location>
</feature>
<dbReference type="Proteomes" id="UP001497525">
    <property type="component" value="Unassembled WGS sequence"/>
</dbReference>
<dbReference type="SUPFAM" id="SSF56112">
    <property type="entry name" value="Protein kinase-like (PK-like)"/>
    <property type="match status" value="1"/>
</dbReference>
<dbReference type="GO" id="GO:0030688">
    <property type="term" value="C:preribosome, small subunit precursor"/>
    <property type="evidence" value="ECO:0007669"/>
    <property type="project" value="TreeGrafter"/>
</dbReference>
<accession>A0AAV2SYG4</accession>
<dbReference type="CDD" id="cd05144">
    <property type="entry name" value="RIO2_C"/>
    <property type="match status" value="1"/>
</dbReference>
<dbReference type="PANTHER" id="PTHR45852">
    <property type="entry name" value="SER/THR-PROTEIN KINASE RIO2"/>
    <property type="match status" value="1"/>
</dbReference>
<dbReference type="GO" id="GO:0005524">
    <property type="term" value="F:ATP binding"/>
    <property type="evidence" value="ECO:0007669"/>
    <property type="project" value="UniProtKB-KW"/>
</dbReference>
<keyword evidence="10" id="KW-0460">Magnesium</keyword>
<dbReference type="Gene3D" id="3.30.200.20">
    <property type="entry name" value="Phosphorylase Kinase, domain 1"/>
    <property type="match status" value="1"/>
</dbReference>
<keyword evidence="9" id="KW-0067">ATP-binding</keyword>
<evidence type="ECO:0000256" key="3">
    <source>
        <dbReference type="ARBA" id="ARBA00012513"/>
    </source>
</evidence>
<keyword evidence="6" id="KW-0479">Metal-binding</keyword>
<dbReference type="AlphaFoldDB" id="A0AAV2SYG4"/>
<evidence type="ECO:0000256" key="6">
    <source>
        <dbReference type="ARBA" id="ARBA00022723"/>
    </source>
</evidence>
<evidence type="ECO:0000259" key="14">
    <source>
        <dbReference type="SMART" id="SM00090"/>
    </source>
</evidence>